<evidence type="ECO:0000313" key="1">
    <source>
        <dbReference type="EMBL" id="MCR2804176.1"/>
    </source>
</evidence>
<organism evidence="1 2">
    <name type="scientific">Paenibacillus soyae</name>
    <dbReference type="NCBI Taxonomy" id="2969249"/>
    <lineage>
        <taxon>Bacteria</taxon>
        <taxon>Bacillati</taxon>
        <taxon>Bacillota</taxon>
        <taxon>Bacilli</taxon>
        <taxon>Bacillales</taxon>
        <taxon>Paenibacillaceae</taxon>
        <taxon>Paenibacillus</taxon>
    </lineage>
</organism>
<dbReference type="RefSeq" id="WP_257445009.1">
    <property type="nucleotide sequence ID" value="NZ_JANIPJ010000005.1"/>
</dbReference>
<gene>
    <name evidence="1" type="ORF">NQZ67_09820</name>
</gene>
<name>A0A9X2MNZ4_9BACL</name>
<accession>A0A9X2MNZ4</accession>
<proteinExistence type="predicted"/>
<evidence type="ECO:0000313" key="2">
    <source>
        <dbReference type="Proteomes" id="UP001141950"/>
    </source>
</evidence>
<comment type="caution">
    <text evidence="1">The sequence shown here is derived from an EMBL/GenBank/DDBJ whole genome shotgun (WGS) entry which is preliminary data.</text>
</comment>
<dbReference type="EMBL" id="JANIPJ010000005">
    <property type="protein sequence ID" value="MCR2804176.1"/>
    <property type="molecule type" value="Genomic_DNA"/>
</dbReference>
<keyword evidence="2" id="KW-1185">Reference proteome</keyword>
<sequence length="242" mass="25506">MHNAILGDSKTAYKQALPNMRMSGVIRAAGGRYGTVQVDGVGRIFGDISAAKGFRTNGVLNVEGRIVTPELHMDGKLTAEGGLTAGSVRMDGIAKIGGAISAEKLNLNGILSAGGSVEAESIDARGVMKVSGLLNAGSLALGLTHKASSIGEIGAEQVKVRLLSGSKWSWLWEWAMPLSKPRLDGCLIEGDEIMLEYTHADIVRGSRVTIGRGCKIGLVEYRDALHVHPSAEVLKEEKTNGC</sequence>
<reference evidence="1" key="1">
    <citation type="submission" date="2022-08" db="EMBL/GenBank/DDBJ databases">
        <title>The genomic sequence of strain Paenibacillus sp. SCIV0701.</title>
        <authorList>
            <person name="Zhao H."/>
        </authorList>
    </citation>
    <scope>NUCLEOTIDE SEQUENCE</scope>
    <source>
        <strain evidence="1">SCIV0701</strain>
    </source>
</reference>
<dbReference type="Proteomes" id="UP001141950">
    <property type="component" value="Unassembled WGS sequence"/>
</dbReference>
<dbReference type="AlphaFoldDB" id="A0A9X2MNZ4"/>
<evidence type="ECO:0008006" key="3">
    <source>
        <dbReference type="Google" id="ProtNLM"/>
    </source>
</evidence>
<protein>
    <recommendedName>
        <fullName evidence="3">Polymer-forming cytoskeletal protein</fullName>
    </recommendedName>
</protein>